<accession>A0A1D8TY30</accession>
<name>A0A1D8TY30_9CYAN</name>
<gene>
    <name evidence="7" type="ORF">BJP34_26690</name>
</gene>
<dbReference type="GO" id="GO:0003955">
    <property type="term" value="F:NAD(P)H dehydrogenase (quinone) activity"/>
    <property type="evidence" value="ECO:0007669"/>
    <property type="project" value="TreeGrafter"/>
</dbReference>
<dbReference type="Pfam" id="PF07992">
    <property type="entry name" value="Pyr_redox_2"/>
    <property type="match status" value="1"/>
</dbReference>
<proteinExistence type="inferred from homology"/>
<sequence length="427" mass="47449">MLYQKPKIVIIGAGFAGLRAVKNFARVNAEVLLIDRNNYHTFVPLLYQVATGFIPPETVAYPLRKFLRHAPNTSFLKAEVLEIDFRAKIVKTDKKNINYDYLVIATGSQTKFLGVDGAPKYTYPLQTLDDAVALRDRILSNCEQAISCTDEETRKQLLTFTIVGGGATGVELAGALIELITDTLAKDYRELDLKQVKVILIHSGNRLLADFPYHLGYYTEQALCRRGVQIYLNTCVTSVMPGAIELEEGSIIETGTIIWAVGVKANLPVDSEKLATARKDQVCVRSTLQLLEHPEVYAVGDVAYVKQDGKPLLGIAPEALQQGTAVANNLKRQLRGLSLKPFNYFNKGTAAIIARNAGVVYLFGRISLKGYLAWLLWLGIHLYYLPGLSNRLTVLGSWIRDYLTGERNVRQIFSVSSSTKITFSEIR</sequence>
<organism evidence="7 8">
    <name type="scientific">Moorena producens PAL-8-15-08-1</name>
    <dbReference type="NCBI Taxonomy" id="1458985"/>
    <lineage>
        <taxon>Bacteria</taxon>
        <taxon>Bacillati</taxon>
        <taxon>Cyanobacteriota</taxon>
        <taxon>Cyanophyceae</taxon>
        <taxon>Coleofasciculales</taxon>
        <taxon>Coleofasciculaceae</taxon>
        <taxon>Moorena</taxon>
    </lineage>
</organism>
<evidence type="ECO:0000256" key="1">
    <source>
        <dbReference type="ARBA" id="ARBA00001974"/>
    </source>
</evidence>
<keyword evidence="3" id="KW-0285">Flavoprotein</keyword>
<keyword evidence="5" id="KW-0560">Oxidoreductase</keyword>
<protein>
    <submittedName>
        <fullName evidence="7">FAD-dependent oxidoreductase</fullName>
    </submittedName>
</protein>
<dbReference type="InterPro" id="IPR036188">
    <property type="entry name" value="FAD/NAD-bd_sf"/>
</dbReference>
<dbReference type="SUPFAM" id="SSF51905">
    <property type="entry name" value="FAD/NAD(P)-binding domain"/>
    <property type="match status" value="2"/>
</dbReference>
<reference evidence="8" key="1">
    <citation type="submission" date="2016-10" db="EMBL/GenBank/DDBJ databases">
        <title>Comparative genomics uncovers the prolific and rare metabolic potential of the cyanobacterial genus Moorea.</title>
        <authorList>
            <person name="Leao T."/>
            <person name="Castelao G."/>
            <person name="Korobeynikov A."/>
            <person name="Monroe E.A."/>
            <person name="Podell S."/>
            <person name="Glukhov E."/>
            <person name="Allen E."/>
            <person name="Gerwick W.H."/>
            <person name="Gerwick L."/>
        </authorList>
    </citation>
    <scope>NUCLEOTIDE SEQUENCE [LARGE SCALE GENOMIC DNA]</scope>
    <source>
        <strain evidence="8">PAL-8-15-08-1</strain>
    </source>
</reference>
<dbReference type="PRINTS" id="PR00368">
    <property type="entry name" value="FADPNR"/>
</dbReference>
<evidence type="ECO:0000313" key="7">
    <source>
        <dbReference type="EMBL" id="AOX02552.1"/>
    </source>
</evidence>
<evidence type="ECO:0000256" key="3">
    <source>
        <dbReference type="ARBA" id="ARBA00022630"/>
    </source>
</evidence>
<keyword evidence="4" id="KW-0274">FAD</keyword>
<dbReference type="KEGG" id="mpro:BJP34_26690"/>
<dbReference type="PANTHER" id="PTHR42913">
    <property type="entry name" value="APOPTOSIS-INDUCING FACTOR 1"/>
    <property type="match status" value="1"/>
</dbReference>
<dbReference type="GO" id="GO:0019646">
    <property type="term" value="P:aerobic electron transport chain"/>
    <property type="evidence" value="ECO:0007669"/>
    <property type="project" value="TreeGrafter"/>
</dbReference>
<comment type="similarity">
    <text evidence="2">Belongs to the NADH dehydrogenase family.</text>
</comment>
<evidence type="ECO:0000313" key="8">
    <source>
        <dbReference type="Proteomes" id="UP000177870"/>
    </source>
</evidence>
<evidence type="ECO:0000259" key="6">
    <source>
        <dbReference type="Pfam" id="PF07992"/>
    </source>
</evidence>
<evidence type="ECO:0000256" key="2">
    <source>
        <dbReference type="ARBA" id="ARBA00005272"/>
    </source>
</evidence>
<comment type="cofactor">
    <cofactor evidence="1">
        <name>FAD</name>
        <dbReference type="ChEBI" id="CHEBI:57692"/>
    </cofactor>
</comment>
<dbReference type="InterPro" id="IPR051169">
    <property type="entry name" value="NADH-Q_oxidoreductase"/>
</dbReference>
<dbReference type="PANTHER" id="PTHR42913:SF3">
    <property type="entry name" value="64 KDA MITOCHONDRIAL NADH DEHYDROGENASE (EUROFUNG)"/>
    <property type="match status" value="1"/>
</dbReference>
<dbReference type="PRINTS" id="PR00411">
    <property type="entry name" value="PNDRDTASEI"/>
</dbReference>
<evidence type="ECO:0000256" key="4">
    <source>
        <dbReference type="ARBA" id="ARBA00022827"/>
    </source>
</evidence>
<dbReference type="Proteomes" id="UP000177870">
    <property type="component" value="Chromosome"/>
</dbReference>
<dbReference type="Gene3D" id="3.50.50.100">
    <property type="match status" value="1"/>
</dbReference>
<dbReference type="RefSeq" id="WP_070394957.1">
    <property type="nucleotide sequence ID" value="NZ_CP017599.1"/>
</dbReference>
<dbReference type="AlphaFoldDB" id="A0A1D8TY30"/>
<evidence type="ECO:0000256" key="5">
    <source>
        <dbReference type="ARBA" id="ARBA00023002"/>
    </source>
</evidence>
<dbReference type="EMBL" id="CP017599">
    <property type="protein sequence ID" value="AOX02552.1"/>
    <property type="molecule type" value="Genomic_DNA"/>
</dbReference>
<dbReference type="InterPro" id="IPR023753">
    <property type="entry name" value="FAD/NAD-binding_dom"/>
</dbReference>
<feature type="domain" description="FAD/NAD(P)-binding" evidence="6">
    <location>
        <begin position="7"/>
        <end position="323"/>
    </location>
</feature>
<dbReference type="OrthoDB" id="495902at2"/>